<dbReference type="SUPFAM" id="SSF64496">
    <property type="entry name" value="DNA-binding domain of intron-encoded endonucleases"/>
    <property type="match status" value="1"/>
</dbReference>
<dbReference type="InterPro" id="IPR035901">
    <property type="entry name" value="GIY-YIG_endonuc_sf"/>
</dbReference>
<dbReference type="InterPro" id="IPR003611">
    <property type="entry name" value="NUMOD3"/>
</dbReference>
<evidence type="ECO:0000313" key="5">
    <source>
        <dbReference type="EMBL" id="AKJ73237.1"/>
    </source>
</evidence>
<protein>
    <submittedName>
        <fullName evidence="5">Endonuclease I-Tevi</fullName>
    </submittedName>
</protein>
<evidence type="ECO:0000256" key="3">
    <source>
        <dbReference type="ARBA" id="ARBA00022842"/>
    </source>
</evidence>
<keyword evidence="5" id="KW-0378">Hydrolase</keyword>
<keyword evidence="5" id="KW-0540">Nuclease</keyword>
<accession>A0A162E4G0</accession>
<name>A0A162E4G0_9CAUD</name>
<sequence>MKSGIYVIINTKTNKHYIGSAINFEERWKRHFKDLDDGNHHSIKLQRSYNKHGKDAFVCKIVEELPYEKSIIIERENYWMNEYNSKENGYNIADASFGDTLSHHPRKQEIFDKISNAIKNNNSKLSPEELKQKHGRPRDIKGKTIEEHYGLDRAIEISKKFQERNSVMNMKGSNNPYYGQKHTDDVRKRISDSQRGKKKPHLKVSIDGVEYSTIAEAVRQTGISRKLITKRCALDCWETYLYC</sequence>
<dbReference type="RefSeq" id="YP_009289561.1">
    <property type="nucleotide sequence ID" value="NC_031095.1"/>
</dbReference>
<dbReference type="CDD" id="cd10437">
    <property type="entry name" value="GIY-YIG_HE_I-TevI_like"/>
    <property type="match status" value="1"/>
</dbReference>
<dbReference type="GO" id="GO:0003677">
    <property type="term" value="F:DNA binding"/>
    <property type="evidence" value="ECO:0007669"/>
    <property type="project" value="InterPro"/>
</dbReference>
<proteinExistence type="predicted"/>
<dbReference type="InterPro" id="IPR000305">
    <property type="entry name" value="GIY-YIG_endonuc"/>
</dbReference>
<feature type="domain" description="GIY-YIG" evidence="4">
    <location>
        <begin position="1"/>
        <end position="89"/>
    </location>
</feature>
<dbReference type="PROSITE" id="PS50164">
    <property type="entry name" value="GIY_YIG"/>
    <property type="match status" value="1"/>
</dbReference>
<keyword evidence="6" id="KW-1185">Reference proteome</keyword>
<evidence type="ECO:0000259" key="4">
    <source>
        <dbReference type="PROSITE" id="PS50164"/>
    </source>
</evidence>
<reference evidence="5 6" key="1">
    <citation type="submission" date="2015-04" db="EMBL/GenBank/DDBJ databases">
        <title>Complete Genome Sequence of K. oxytoca Bacteriophage PKO111.</title>
        <authorList>
            <person name="Lee J.-H."/>
            <person name="Park E.-A."/>
            <person name="Lee D.-H."/>
        </authorList>
    </citation>
    <scope>NUCLEOTIDE SEQUENCE [LARGE SCALE GENOMIC DNA]</scope>
</reference>
<dbReference type="EMBL" id="KR269720">
    <property type="protein sequence ID" value="AKJ73237.1"/>
    <property type="molecule type" value="Genomic_DNA"/>
</dbReference>
<dbReference type="SMART" id="SM00465">
    <property type="entry name" value="GIYc"/>
    <property type="match status" value="1"/>
</dbReference>
<evidence type="ECO:0000256" key="1">
    <source>
        <dbReference type="ARBA" id="ARBA00001946"/>
    </source>
</evidence>
<comment type="cofactor">
    <cofactor evidence="1">
        <name>Mg(2+)</name>
        <dbReference type="ChEBI" id="CHEBI:18420"/>
    </cofactor>
</comment>
<dbReference type="GO" id="GO:0004519">
    <property type="term" value="F:endonuclease activity"/>
    <property type="evidence" value="ECO:0007669"/>
    <property type="project" value="UniProtKB-KW"/>
</dbReference>
<dbReference type="KEGG" id="vg:29080672"/>
<comment type="similarity">
    <text evidence="2">To endonucleases of group I introns of fungi and phage.</text>
</comment>
<dbReference type="Proteomes" id="UP000202948">
    <property type="component" value="Segment"/>
</dbReference>
<evidence type="ECO:0000256" key="2">
    <source>
        <dbReference type="ARBA" id="ARBA00010045"/>
    </source>
</evidence>
<keyword evidence="3" id="KW-0460">Magnesium</keyword>
<dbReference type="Pfam" id="PF07460">
    <property type="entry name" value="NUMOD3"/>
    <property type="match status" value="1"/>
</dbReference>
<dbReference type="SUPFAM" id="SSF82771">
    <property type="entry name" value="GIY-YIG endonuclease"/>
    <property type="match status" value="1"/>
</dbReference>
<dbReference type="NCBIfam" id="TIGR01453">
    <property type="entry name" value="grpIintron_endo"/>
    <property type="match status" value="1"/>
</dbReference>
<keyword evidence="5" id="KW-0255">Endonuclease</keyword>
<gene>
    <name evidence="5" type="ORF">PKO111_160</name>
</gene>
<dbReference type="Pfam" id="PF01541">
    <property type="entry name" value="GIY-YIG"/>
    <property type="match status" value="1"/>
</dbReference>
<organism evidence="5 6">
    <name type="scientific">Klebsiella phage PKO111</name>
    <dbReference type="NCBI Taxonomy" id="1654928"/>
    <lineage>
        <taxon>Viruses</taxon>
        <taxon>Duplodnaviria</taxon>
        <taxon>Heunggongvirae</taxon>
        <taxon>Uroviricota</taxon>
        <taxon>Caudoviricetes</taxon>
        <taxon>Pantevenvirales</taxon>
        <taxon>Straboviridae</taxon>
        <taxon>Tevenvirinae</taxon>
        <taxon>Jiaodavirus</taxon>
        <taxon>Jiaodavirus pko111</taxon>
    </lineage>
</organism>
<dbReference type="Gene3D" id="3.40.1440.10">
    <property type="entry name" value="GIY-YIG endonuclease"/>
    <property type="match status" value="1"/>
</dbReference>
<evidence type="ECO:0000313" key="6">
    <source>
        <dbReference type="Proteomes" id="UP000202948"/>
    </source>
</evidence>
<dbReference type="GeneID" id="29080672"/>
<dbReference type="InterPro" id="IPR006350">
    <property type="entry name" value="Intron_endoG1"/>
</dbReference>